<dbReference type="Proteomes" id="UP000068167">
    <property type="component" value="Chromosome"/>
</dbReference>
<sequence length="69" mass="7965">MALPRPRAIAKKLEGSPALGYGKYYENFSDFSSAIYECLNDVHLKHKKELDSLLTLRFQKFNKSQIMNV</sequence>
<protein>
    <submittedName>
        <fullName evidence="1">Mobile element protein</fullName>
    </submittedName>
</protein>
<evidence type="ECO:0000313" key="2">
    <source>
        <dbReference type="Proteomes" id="UP000068167"/>
    </source>
</evidence>
<accession>A0A0K1S2W1</accession>
<dbReference type="AlphaFoldDB" id="A0A0K1S2W1"/>
<dbReference type="EMBL" id="CP011339">
    <property type="protein sequence ID" value="AKV68484.1"/>
    <property type="molecule type" value="Genomic_DNA"/>
</dbReference>
<dbReference type="PATRIC" id="fig|1638788.3.peg.3514"/>
<keyword evidence="2" id="KW-1185">Reference proteome</keyword>
<reference evidence="1 2" key="1">
    <citation type="journal article" date="2016" name="Stand. Genomic Sci.">
        <title>Complete genome sequence and genomic characterization of Microcystis panniformis FACHB 1757 by third-generation sequencing.</title>
        <authorList>
            <person name="Zhang J.Y."/>
            <person name="Guan R."/>
            <person name="Zhang H.J."/>
            <person name="Li H."/>
            <person name="Xiao P."/>
            <person name="Yu G.L."/>
            <person name="Du L."/>
            <person name="Cao D.M."/>
            <person name="Zhu B.C."/>
            <person name="Li R.H."/>
            <person name="Lu Z.H."/>
        </authorList>
    </citation>
    <scope>NUCLEOTIDE SEQUENCE [LARGE SCALE GENOMIC DNA]</scope>
    <source>
        <strain evidence="1 2">FACHB-1757</strain>
    </source>
</reference>
<dbReference type="KEGG" id="mpk:VL20_3481"/>
<proteinExistence type="predicted"/>
<evidence type="ECO:0000313" key="1">
    <source>
        <dbReference type="EMBL" id="AKV68484.1"/>
    </source>
</evidence>
<name>A0A0K1S2W1_9CHRO</name>
<gene>
    <name evidence="1" type="ORF">VL20_3481</name>
</gene>
<organism evidence="1 2">
    <name type="scientific">Microcystis panniformis FACHB-1757</name>
    <dbReference type="NCBI Taxonomy" id="1638788"/>
    <lineage>
        <taxon>Bacteria</taxon>
        <taxon>Bacillati</taxon>
        <taxon>Cyanobacteriota</taxon>
        <taxon>Cyanophyceae</taxon>
        <taxon>Oscillatoriophycideae</taxon>
        <taxon>Chroococcales</taxon>
        <taxon>Microcystaceae</taxon>
        <taxon>Microcystis</taxon>
    </lineage>
</organism>